<evidence type="ECO:0008006" key="5">
    <source>
        <dbReference type="Google" id="ProtNLM"/>
    </source>
</evidence>
<keyword evidence="4" id="KW-1185">Reference proteome</keyword>
<evidence type="ECO:0000256" key="2">
    <source>
        <dbReference type="SAM" id="Phobius"/>
    </source>
</evidence>
<organism evidence="3 4">
    <name type="scientific">Meganyctiphanes norvegica</name>
    <name type="common">Northern krill</name>
    <name type="synonym">Thysanopoda norvegica</name>
    <dbReference type="NCBI Taxonomy" id="48144"/>
    <lineage>
        <taxon>Eukaryota</taxon>
        <taxon>Metazoa</taxon>
        <taxon>Ecdysozoa</taxon>
        <taxon>Arthropoda</taxon>
        <taxon>Crustacea</taxon>
        <taxon>Multicrustacea</taxon>
        <taxon>Malacostraca</taxon>
        <taxon>Eumalacostraca</taxon>
        <taxon>Eucarida</taxon>
        <taxon>Euphausiacea</taxon>
        <taxon>Euphausiidae</taxon>
        <taxon>Meganyctiphanes</taxon>
    </lineage>
</organism>
<dbReference type="EMBL" id="CAXKWB010008237">
    <property type="protein sequence ID" value="CAL4090251.1"/>
    <property type="molecule type" value="Genomic_DNA"/>
</dbReference>
<protein>
    <recommendedName>
        <fullName evidence="5">Sushi domain-containing protein</fullName>
    </recommendedName>
</protein>
<sequence length="240" mass="26476">HHFTVELEASDSSSKTFIVEAFLLGDDSALVDTLQEAIGNLTEDELPQVGATGGFNFKVEEDAAPTNRPTTWDPYKPRPTDPPRDVNAEGSQTPIPTSNCSTSTLPDSPSHAHYVQEEYAVYYMCDKGYSWDAVSFESFCDSGASGHGIKPCIHCIEGGGMNGQPGWTPTSLMDEFSCYRSITKKHIGSFDWMYPNVFIVTAPAFFGLVVLILFCICFTRMNSPLYYICRDKSEDGLMKA</sequence>
<feature type="transmembrane region" description="Helical" evidence="2">
    <location>
        <begin position="192"/>
        <end position="218"/>
    </location>
</feature>
<gene>
    <name evidence="3" type="ORF">MNOR_LOCUS13987</name>
</gene>
<evidence type="ECO:0000313" key="4">
    <source>
        <dbReference type="Proteomes" id="UP001497623"/>
    </source>
</evidence>
<keyword evidence="2" id="KW-1133">Transmembrane helix</keyword>
<feature type="non-terminal residue" evidence="3">
    <location>
        <position position="1"/>
    </location>
</feature>
<evidence type="ECO:0000256" key="1">
    <source>
        <dbReference type="SAM" id="MobiDB-lite"/>
    </source>
</evidence>
<comment type="caution">
    <text evidence="3">The sequence shown here is derived from an EMBL/GenBank/DDBJ whole genome shotgun (WGS) entry which is preliminary data.</text>
</comment>
<name>A0AAV2QL00_MEGNR</name>
<feature type="compositionally biased region" description="Basic and acidic residues" evidence="1">
    <location>
        <begin position="75"/>
        <end position="87"/>
    </location>
</feature>
<feature type="compositionally biased region" description="Polar residues" evidence="1">
    <location>
        <begin position="89"/>
        <end position="107"/>
    </location>
</feature>
<reference evidence="3 4" key="1">
    <citation type="submission" date="2024-05" db="EMBL/GenBank/DDBJ databases">
        <authorList>
            <person name="Wallberg A."/>
        </authorList>
    </citation>
    <scope>NUCLEOTIDE SEQUENCE [LARGE SCALE GENOMIC DNA]</scope>
</reference>
<dbReference type="AlphaFoldDB" id="A0AAV2QL00"/>
<keyword evidence="2" id="KW-0472">Membrane</keyword>
<proteinExistence type="predicted"/>
<evidence type="ECO:0000313" key="3">
    <source>
        <dbReference type="EMBL" id="CAL4090251.1"/>
    </source>
</evidence>
<dbReference type="Proteomes" id="UP001497623">
    <property type="component" value="Unassembled WGS sequence"/>
</dbReference>
<keyword evidence="2" id="KW-0812">Transmembrane</keyword>
<accession>A0AAV2QL00</accession>
<feature type="region of interest" description="Disordered" evidence="1">
    <location>
        <begin position="59"/>
        <end position="107"/>
    </location>
</feature>